<protein>
    <recommendedName>
        <fullName evidence="1">Ricin B lectin domain-containing protein</fullName>
    </recommendedName>
</protein>
<gene>
    <name evidence="2" type="ORF">H6G83_21620</name>
</gene>
<dbReference type="RefSeq" id="WP_190476035.1">
    <property type="nucleotide sequence ID" value="NZ_JACJSG010000031.1"/>
</dbReference>
<proteinExistence type="predicted"/>
<name>A0ABR8D9B9_9NOST</name>
<organism evidence="2 3">
    <name type="scientific">Anabaena azotica FACHB-119</name>
    <dbReference type="NCBI Taxonomy" id="947527"/>
    <lineage>
        <taxon>Bacteria</taxon>
        <taxon>Bacillati</taxon>
        <taxon>Cyanobacteriota</taxon>
        <taxon>Cyanophyceae</taxon>
        <taxon>Nostocales</taxon>
        <taxon>Nostocaceae</taxon>
        <taxon>Anabaena</taxon>
        <taxon>Anabaena azotica</taxon>
    </lineage>
</organism>
<dbReference type="PROSITE" id="PS50231">
    <property type="entry name" value="RICIN_B_LECTIN"/>
    <property type="match status" value="1"/>
</dbReference>
<dbReference type="CDD" id="cd00161">
    <property type="entry name" value="beta-trefoil_Ricin-like"/>
    <property type="match status" value="1"/>
</dbReference>
<dbReference type="Proteomes" id="UP000661112">
    <property type="component" value="Unassembled WGS sequence"/>
</dbReference>
<dbReference type="Gene3D" id="2.80.10.50">
    <property type="match status" value="1"/>
</dbReference>
<keyword evidence="3" id="KW-1185">Reference proteome</keyword>
<dbReference type="InterPro" id="IPR035992">
    <property type="entry name" value="Ricin_B-like_lectins"/>
</dbReference>
<dbReference type="InterPro" id="IPR000772">
    <property type="entry name" value="Ricin_B_lectin"/>
</dbReference>
<dbReference type="SUPFAM" id="SSF50370">
    <property type="entry name" value="Ricin B-like lectins"/>
    <property type="match status" value="1"/>
</dbReference>
<evidence type="ECO:0000313" key="3">
    <source>
        <dbReference type="Proteomes" id="UP000661112"/>
    </source>
</evidence>
<dbReference type="EMBL" id="JACJSG010000031">
    <property type="protein sequence ID" value="MBD2503171.1"/>
    <property type="molecule type" value="Genomic_DNA"/>
</dbReference>
<dbReference type="Pfam" id="PF00652">
    <property type="entry name" value="Ricin_B_lectin"/>
    <property type="match status" value="1"/>
</dbReference>
<reference evidence="2 3" key="1">
    <citation type="journal article" date="2020" name="ISME J.">
        <title>Comparative genomics reveals insights into cyanobacterial evolution and habitat adaptation.</title>
        <authorList>
            <person name="Chen M.Y."/>
            <person name="Teng W.K."/>
            <person name="Zhao L."/>
            <person name="Hu C.X."/>
            <person name="Zhou Y.K."/>
            <person name="Han B.P."/>
            <person name="Song L.R."/>
            <person name="Shu W.S."/>
        </authorList>
    </citation>
    <scope>NUCLEOTIDE SEQUENCE [LARGE SCALE GENOMIC DNA]</scope>
    <source>
        <strain evidence="2 3">FACHB-119</strain>
    </source>
</reference>
<evidence type="ECO:0000313" key="2">
    <source>
        <dbReference type="EMBL" id="MBD2503171.1"/>
    </source>
</evidence>
<sequence>MTDNYTPIPFNIIHRESGKYLEAAGKTVRVSPRNDENRDKQIWCLFPIGGGNDLLHPASREVLDAGGNRENVYTNPLNPDISNPNQYQIWKLPSPGNFGLIVHKTDGKVLDSDGDKVIIQDHKSGSKNQDWIIQPAEF</sequence>
<accession>A0ABR8D9B9</accession>
<feature type="domain" description="Ricin B lectin" evidence="1">
    <location>
        <begin position="11"/>
        <end position="131"/>
    </location>
</feature>
<comment type="caution">
    <text evidence="2">The sequence shown here is derived from an EMBL/GenBank/DDBJ whole genome shotgun (WGS) entry which is preliminary data.</text>
</comment>
<evidence type="ECO:0000259" key="1">
    <source>
        <dbReference type="Pfam" id="PF00652"/>
    </source>
</evidence>